<dbReference type="InterPro" id="IPR015943">
    <property type="entry name" value="WD40/YVTN_repeat-like_dom_sf"/>
</dbReference>
<feature type="domain" description="Cytochrome c" evidence="7">
    <location>
        <begin position="506"/>
        <end position="606"/>
    </location>
</feature>
<dbReference type="GO" id="GO:0046872">
    <property type="term" value="F:metal ion binding"/>
    <property type="evidence" value="ECO:0007669"/>
    <property type="project" value="UniProtKB-KW"/>
</dbReference>
<keyword evidence="4" id="KW-0560">Oxidoreductase</keyword>
<name>A0A5C5XIB8_9PLAN</name>
<comment type="caution">
    <text evidence="8">The sequence shown here is derived from an EMBL/GenBank/DDBJ whole genome shotgun (WGS) entry which is preliminary data.</text>
</comment>
<dbReference type="SUPFAM" id="SSF50969">
    <property type="entry name" value="YVTN repeat-like/Quinoprotein amine dehydrogenase"/>
    <property type="match status" value="1"/>
</dbReference>
<evidence type="ECO:0000256" key="6">
    <source>
        <dbReference type="PROSITE-ProRule" id="PRU00433"/>
    </source>
</evidence>
<dbReference type="EMBL" id="SJPG01000001">
    <property type="protein sequence ID" value="TWT62073.1"/>
    <property type="molecule type" value="Genomic_DNA"/>
</dbReference>
<keyword evidence="3" id="KW-0732">Signal</keyword>
<dbReference type="Gene3D" id="2.130.10.10">
    <property type="entry name" value="YVTN repeat-like/Quinoprotein amine dehydrogenase"/>
    <property type="match status" value="1"/>
</dbReference>
<dbReference type="Proteomes" id="UP000316095">
    <property type="component" value="Unassembled WGS sequence"/>
</dbReference>
<dbReference type="GO" id="GO:0004130">
    <property type="term" value="F:cytochrome-c peroxidase activity"/>
    <property type="evidence" value="ECO:0007669"/>
    <property type="project" value="TreeGrafter"/>
</dbReference>
<dbReference type="AlphaFoldDB" id="A0A5C5XIB8"/>
<organism evidence="8 9">
    <name type="scientific">Rubinisphaera italica</name>
    <dbReference type="NCBI Taxonomy" id="2527969"/>
    <lineage>
        <taxon>Bacteria</taxon>
        <taxon>Pseudomonadati</taxon>
        <taxon>Planctomycetota</taxon>
        <taxon>Planctomycetia</taxon>
        <taxon>Planctomycetales</taxon>
        <taxon>Planctomycetaceae</taxon>
        <taxon>Rubinisphaera</taxon>
    </lineage>
</organism>
<gene>
    <name evidence="8" type="ORF">Pan54_28120</name>
</gene>
<dbReference type="PROSITE" id="PS51007">
    <property type="entry name" value="CYTC"/>
    <property type="match status" value="2"/>
</dbReference>
<evidence type="ECO:0000256" key="3">
    <source>
        <dbReference type="ARBA" id="ARBA00022729"/>
    </source>
</evidence>
<evidence type="ECO:0000313" key="9">
    <source>
        <dbReference type="Proteomes" id="UP000316095"/>
    </source>
</evidence>
<keyword evidence="9" id="KW-1185">Reference proteome</keyword>
<dbReference type="InterPro" id="IPR051395">
    <property type="entry name" value="Cytochrome_c_Peroxidase/MauG"/>
</dbReference>
<dbReference type="InterPro" id="IPR009056">
    <property type="entry name" value="Cyt_c-like_dom"/>
</dbReference>
<evidence type="ECO:0000256" key="2">
    <source>
        <dbReference type="ARBA" id="ARBA00022723"/>
    </source>
</evidence>
<evidence type="ECO:0000259" key="7">
    <source>
        <dbReference type="PROSITE" id="PS51007"/>
    </source>
</evidence>
<sequence>MNNSRHNILMPANRILIRKLGILLVLISLFTAAVSAQDRVRPRALAVSPDRSCVVTANRIAGTLSFVSLPEMQLHSNVEVREVDVGNEPLDVLWLSDSIIAVAVYRDQCVKLFEREGSRLQILRTISLSGHPVSMTHARNCQELLVSLQHPDSVQCISVDSGALLREYHCGNLPRFLVLSPDETWFCVTCELPGSLYCFDRNTGQLLSRQEAHQTAFNLGQPELFSGSEVIVPLTINRDFPITEGNLTRGWAVNNRLAKFNVPSGNELEQSQFGLDVRGHGVADLTLVRSNPAGTKLAVLASGVQELILLKTSDLIWPTSGVDDFAPHYLTETPGILTRIKIPGRPIDLEFLDNETVLVANEMQDSLCLIDLKLGSITKELKLSHSNHKSEIARGEQIFYDGLRSKDGWMSCHTCHYDGHTSGQMFDTLNDVTYDTKKLTLSLHDVAKTEPWTWHGWQPDLTESMSKSLRETMHDPHAASFDDARALASYLETLKPISATKLPASVDREAGQELFYGKGGCISCHQEPDFSSGLRYAVGRVESHSIYQVFNPPALRGISSRRRYLHHGRAHSLKQVLTLYHRPEETSGAELTEDEIEQLVNFLSGL</sequence>
<dbReference type="PANTHER" id="PTHR30600">
    <property type="entry name" value="CYTOCHROME C PEROXIDASE-RELATED"/>
    <property type="match status" value="1"/>
</dbReference>
<evidence type="ECO:0000256" key="5">
    <source>
        <dbReference type="ARBA" id="ARBA00023004"/>
    </source>
</evidence>
<evidence type="ECO:0000256" key="1">
    <source>
        <dbReference type="ARBA" id="ARBA00022617"/>
    </source>
</evidence>
<reference evidence="8 9" key="1">
    <citation type="submission" date="2019-02" db="EMBL/GenBank/DDBJ databases">
        <title>Deep-cultivation of Planctomycetes and their phenomic and genomic characterization uncovers novel biology.</title>
        <authorList>
            <person name="Wiegand S."/>
            <person name="Jogler M."/>
            <person name="Boedeker C."/>
            <person name="Pinto D."/>
            <person name="Vollmers J."/>
            <person name="Rivas-Marin E."/>
            <person name="Kohn T."/>
            <person name="Peeters S.H."/>
            <person name="Heuer A."/>
            <person name="Rast P."/>
            <person name="Oberbeckmann S."/>
            <person name="Bunk B."/>
            <person name="Jeske O."/>
            <person name="Meyerdierks A."/>
            <person name="Storesund J.E."/>
            <person name="Kallscheuer N."/>
            <person name="Luecker S."/>
            <person name="Lage O.M."/>
            <person name="Pohl T."/>
            <person name="Merkel B.J."/>
            <person name="Hornburger P."/>
            <person name="Mueller R.-W."/>
            <person name="Bruemmer F."/>
            <person name="Labrenz M."/>
            <person name="Spormann A.M."/>
            <person name="Op Den Camp H."/>
            <person name="Overmann J."/>
            <person name="Amann R."/>
            <person name="Jetten M.S.M."/>
            <person name="Mascher T."/>
            <person name="Medema M.H."/>
            <person name="Devos D.P."/>
            <person name="Kaster A.-K."/>
            <person name="Ovreas L."/>
            <person name="Rohde M."/>
            <person name="Galperin M.Y."/>
            <person name="Jogler C."/>
        </authorList>
    </citation>
    <scope>NUCLEOTIDE SEQUENCE [LARGE SCALE GENOMIC DNA]</scope>
    <source>
        <strain evidence="8 9">Pan54</strain>
    </source>
</reference>
<dbReference type="Gene3D" id="1.10.760.10">
    <property type="entry name" value="Cytochrome c-like domain"/>
    <property type="match status" value="2"/>
</dbReference>
<dbReference type="InterPro" id="IPR011044">
    <property type="entry name" value="Quino_amine_DH_bsu"/>
</dbReference>
<accession>A0A5C5XIB8</accession>
<feature type="domain" description="Cytochrome c" evidence="7">
    <location>
        <begin position="390"/>
        <end position="495"/>
    </location>
</feature>
<proteinExistence type="predicted"/>
<protein>
    <submittedName>
        <fullName evidence="8">Cytochrome c</fullName>
    </submittedName>
</protein>
<keyword evidence="1 6" id="KW-0349">Heme</keyword>
<dbReference type="InterPro" id="IPR036909">
    <property type="entry name" value="Cyt_c-like_dom_sf"/>
</dbReference>
<keyword evidence="5 6" id="KW-0408">Iron</keyword>
<evidence type="ECO:0000313" key="8">
    <source>
        <dbReference type="EMBL" id="TWT62073.1"/>
    </source>
</evidence>
<dbReference type="PANTHER" id="PTHR30600:SF10">
    <property type="entry name" value="BLL6722 PROTEIN"/>
    <property type="match status" value="1"/>
</dbReference>
<dbReference type="GO" id="GO:0009055">
    <property type="term" value="F:electron transfer activity"/>
    <property type="evidence" value="ECO:0007669"/>
    <property type="project" value="InterPro"/>
</dbReference>
<evidence type="ECO:0000256" key="4">
    <source>
        <dbReference type="ARBA" id="ARBA00023002"/>
    </source>
</evidence>
<dbReference type="GO" id="GO:0020037">
    <property type="term" value="F:heme binding"/>
    <property type="evidence" value="ECO:0007669"/>
    <property type="project" value="InterPro"/>
</dbReference>
<dbReference type="SUPFAM" id="SSF46626">
    <property type="entry name" value="Cytochrome c"/>
    <property type="match status" value="2"/>
</dbReference>
<keyword evidence="2 6" id="KW-0479">Metal-binding</keyword>